<dbReference type="RefSeq" id="WP_146533709.1">
    <property type="nucleotide sequence ID" value="NZ_SJPX01000002.1"/>
</dbReference>
<dbReference type="PANTHER" id="PTHR32432">
    <property type="entry name" value="CELL DIVISION PROTEIN FTSA-RELATED"/>
    <property type="match status" value="1"/>
</dbReference>
<evidence type="ECO:0000256" key="1">
    <source>
        <dbReference type="SAM" id="MobiDB-lite"/>
    </source>
</evidence>
<sequence length="544" mass="58365">MPKKIALDWDEVELRMVAGQVSGGRVKVTDVAVIPLKDTSAVEALRSAVSSHGLVGMEALVAIGRGYAELRELQLPPVPDEELPDMVRFQAIRSFASAGDSATVDFLVTHRKDTGVEMIAAAIGPAKLNEVRKTCEASGITASRVSLRPLAASALYLIQPKASAEGNIVLIDLLAGDAEIVVARQGRVIFVRTVRMPTDPATRPRALAGELRRSLVACGISGTPEKVVLWGRASVHADDQVMLAEASKCPVEVIDPFELVDVDAKLKSELPDHVGRLAPLVGLLAADEAHSDRLIDFLNPRKRIEVEPNRLRSAAMVAVPAVLAIVGGYFLYRNLGKMDAEIAELKTANAAMKPAVDAATDSINRTEIVDKFLDGDVNWLEEMRRLAVAMPPADKMIVRGLTGTTEPRRGGGKLVVTAAVTEPIVMDEFEQSLRDSTHSVVGDGVNESKSKDAYRYGINETITIEAEAVRNVRYQKILETMMAETSARAEGAAAPPNEEAKEPPVDSALASPSETEAKSETEAESEKEVETESDADAAKSEVQA</sequence>
<dbReference type="EMBL" id="SJPX01000002">
    <property type="protein sequence ID" value="TWU55532.1"/>
    <property type="molecule type" value="Genomic_DNA"/>
</dbReference>
<keyword evidence="3" id="KW-1185">Reference proteome</keyword>
<comment type="caution">
    <text evidence="2">The sequence shown here is derived from an EMBL/GenBank/DDBJ whole genome shotgun (WGS) entry which is preliminary data.</text>
</comment>
<name>A0A5C6F2V9_9BACT</name>
<dbReference type="Gene3D" id="3.30.1490.300">
    <property type="match status" value="1"/>
</dbReference>
<dbReference type="InterPro" id="IPR050696">
    <property type="entry name" value="FtsA/MreB"/>
</dbReference>
<reference evidence="2 3" key="1">
    <citation type="submission" date="2019-02" db="EMBL/GenBank/DDBJ databases">
        <title>Deep-cultivation of Planctomycetes and their phenomic and genomic characterization uncovers novel biology.</title>
        <authorList>
            <person name="Wiegand S."/>
            <person name="Jogler M."/>
            <person name="Boedeker C."/>
            <person name="Pinto D."/>
            <person name="Vollmers J."/>
            <person name="Rivas-Marin E."/>
            <person name="Kohn T."/>
            <person name="Peeters S.H."/>
            <person name="Heuer A."/>
            <person name="Rast P."/>
            <person name="Oberbeckmann S."/>
            <person name="Bunk B."/>
            <person name="Jeske O."/>
            <person name="Meyerdierks A."/>
            <person name="Storesund J.E."/>
            <person name="Kallscheuer N."/>
            <person name="Luecker S."/>
            <person name="Lage O.M."/>
            <person name="Pohl T."/>
            <person name="Merkel B.J."/>
            <person name="Hornburger P."/>
            <person name="Mueller R.-W."/>
            <person name="Bruemmer F."/>
            <person name="Labrenz M."/>
            <person name="Spormann A.M."/>
            <person name="Op Den Camp H."/>
            <person name="Overmann J."/>
            <person name="Amann R."/>
            <person name="Jetten M.S.M."/>
            <person name="Mascher T."/>
            <person name="Medema M.H."/>
            <person name="Devos D.P."/>
            <person name="Kaster A.-K."/>
            <person name="Ovreas L."/>
            <person name="Rohde M."/>
            <person name="Galperin M.Y."/>
            <person name="Jogler C."/>
        </authorList>
    </citation>
    <scope>NUCLEOTIDE SEQUENCE [LARGE SCALE GENOMIC DNA]</scope>
    <source>
        <strain evidence="2 3">Poly59</strain>
    </source>
</reference>
<evidence type="ECO:0008006" key="4">
    <source>
        <dbReference type="Google" id="ProtNLM"/>
    </source>
</evidence>
<proteinExistence type="predicted"/>
<feature type="compositionally biased region" description="Low complexity" evidence="1">
    <location>
        <begin position="487"/>
        <end position="497"/>
    </location>
</feature>
<protein>
    <recommendedName>
        <fullName evidence="4">Competence protein A</fullName>
    </recommendedName>
</protein>
<gene>
    <name evidence="2" type="ORF">Poly59_18320</name>
</gene>
<dbReference type="Proteomes" id="UP000317977">
    <property type="component" value="Unassembled WGS sequence"/>
</dbReference>
<evidence type="ECO:0000313" key="3">
    <source>
        <dbReference type="Proteomes" id="UP000317977"/>
    </source>
</evidence>
<organism evidence="2 3">
    <name type="scientific">Rubripirellula reticaptiva</name>
    <dbReference type="NCBI Taxonomy" id="2528013"/>
    <lineage>
        <taxon>Bacteria</taxon>
        <taxon>Pseudomonadati</taxon>
        <taxon>Planctomycetota</taxon>
        <taxon>Planctomycetia</taxon>
        <taxon>Pirellulales</taxon>
        <taxon>Pirellulaceae</taxon>
        <taxon>Rubripirellula</taxon>
    </lineage>
</organism>
<feature type="region of interest" description="Disordered" evidence="1">
    <location>
        <begin position="487"/>
        <end position="544"/>
    </location>
</feature>
<accession>A0A5C6F2V9</accession>
<dbReference type="Gene3D" id="3.30.420.40">
    <property type="match status" value="2"/>
</dbReference>
<dbReference type="PANTHER" id="PTHR32432:SF3">
    <property type="entry name" value="ETHANOLAMINE UTILIZATION PROTEIN EUTJ"/>
    <property type="match status" value="1"/>
</dbReference>
<feature type="compositionally biased region" description="Basic and acidic residues" evidence="1">
    <location>
        <begin position="515"/>
        <end position="530"/>
    </location>
</feature>
<evidence type="ECO:0000313" key="2">
    <source>
        <dbReference type="EMBL" id="TWU55532.1"/>
    </source>
</evidence>
<dbReference type="AlphaFoldDB" id="A0A5C6F2V9"/>
<dbReference type="OrthoDB" id="273477at2"/>